<dbReference type="Pfam" id="PF06276">
    <property type="entry name" value="FhuF"/>
    <property type="match status" value="1"/>
</dbReference>
<dbReference type="EMBL" id="LAYZ01000002">
    <property type="protein sequence ID" value="KKK35089.1"/>
    <property type="molecule type" value="Genomic_DNA"/>
</dbReference>
<dbReference type="PANTHER" id="PTHR34384:SF5">
    <property type="entry name" value="L-2,3-DIAMINOPROPANOATE--CITRATE LIGASE"/>
    <property type="match status" value="1"/>
</dbReference>
<proteinExistence type="inferred from homology"/>
<dbReference type="PANTHER" id="PTHR34384">
    <property type="entry name" value="L-2,3-DIAMINOPROPANOATE--CITRATE LIGASE"/>
    <property type="match status" value="1"/>
</dbReference>
<dbReference type="Pfam" id="PF04183">
    <property type="entry name" value="IucA_IucC"/>
    <property type="match status" value="1"/>
</dbReference>
<evidence type="ECO:0000259" key="3">
    <source>
        <dbReference type="Pfam" id="PF04183"/>
    </source>
</evidence>
<organism evidence="5 6">
    <name type="scientific">Salinicoccus sediminis</name>
    <dbReference type="NCBI Taxonomy" id="1432562"/>
    <lineage>
        <taxon>Bacteria</taxon>
        <taxon>Bacillati</taxon>
        <taxon>Bacillota</taxon>
        <taxon>Bacilli</taxon>
        <taxon>Bacillales</taxon>
        <taxon>Staphylococcaceae</taxon>
        <taxon>Salinicoccus</taxon>
    </lineage>
</organism>
<dbReference type="RefSeq" id="WP_046513874.1">
    <property type="nucleotide sequence ID" value="NZ_LAYZ01000002.1"/>
</dbReference>
<dbReference type="InterPro" id="IPR037455">
    <property type="entry name" value="LucA/IucC-like"/>
</dbReference>
<evidence type="ECO:0000313" key="6">
    <source>
        <dbReference type="Proteomes" id="UP000034287"/>
    </source>
</evidence>
<evidence type="ECO:0000256" key="1">
    <source>
        <dbReference type="ARBA" id="ARBA00004924"/>
    </source>
</evidence>
<evidence type="ECO:0000313" key="5">
    <source>
        <dbReference type="EMBL" id="KKK35089.1"/>
    </source>
</evidence>
<dbReference type="GO" id="GO:0016881">
    <property type="term" value="F:acid-amino acid ligase activity"/>
    <property type="evidence" value="ECO:0007669"/>
    <property type="project" value="UniProtKB-ARBA"/>
</dbReference>
<comment type="caution">
    <text evidence="5">The sequence shown here is derived from an EMBL/GenBank/DDBJ whole genome shotgun (WGS) entry which is preliminary data.</text>
</comment>
<feature type="domain" description="Aerobactin siderophore biosynthesis IucA/IucC-like C-terminal" evidence="4">
    <location>
        <begin position="410"/>
        <end position="571"/>
    </location>
</feature>
<dbReference type="AlphaFoldDB" id="A0A0M2SK91"/>
<dbReference type="InterPro" id="IPR007310">
    <property type="entry name" value="Aerobactin_biosyn_IucA/IucC_N"/>
</dbReference>
<evidence type="ECO:0000259" key="4">
    <source>
        <dbReference type="Pfam" id="PF06276"/>
    </source>
</evidence>
<evidence type="ECO:0000256" key="2">
    <source>
        <dbReference type="ARBA" id="ARBA00007832"/>
    </source>
</evidence>
<accession>A0A0M2SK91</accession>
<keyword evidence="6" id="KW-1185">Reference proteome</keyword>
<comment type="similarity">
    <text evidence="2">Belongs to the IucA/IucC family.</text>
</comment>
<sequence length="597" mass="69100">MDTHFIAEHLTMQNLLNCYIKETGRGEWQEQTMPGLPDEHESILTVPFDRQSIILYIPVRYRSETGRHIFSEDMYYRLLEGELQRLDFLTLIHVMQKDLGEMTTENVHTEEMVLRTILSYQTMEGNLSCRSRDYDECYQTDKTFLQSEQSLLAGHQLHPTPKSLQGIDEEELGIYLPERKGAFQLHYFLAEEELVEEDSAARHRASTIIKEELKRDPLATDDFKRRYCREDAAPLIPVHPLQARKLLGRDDVKHHIEAGRLIYLGPKGRKYHPTSSVRTVYNRNADYMYKFSIPVKITNSLRMNKRKELDRGVEVSHLLREVMKSDMGALHPKFQIIEDPAYITLDLGGNESGFEVVIRDNPFQNDREERTTLLAGLCQDHIAGGKSHLANIIEKIAGNEQISTGRASENWFRRYLEISLRPLYRMYTTYGIALEPHQQNAVVKMNVSGYPERFYSRDNQGYYFMESKAQNLREIVPGLNEKSDTICADGIAEERFRYYFFFNNLFGLINAFGVNRLADEQQLLSILRDELLELFRKYGDSTDLINSLLNEETLPCKANLLTRFYGMDELEGTLETQSVYAPAGNPLYETAGGLYEV</sequence>
<dbReference type="Proteomes" id="UP000034287">
    <property type="component" value="Unassembled WGS sequence"/>
</dbReference>
<dbReference type="InterPro" id="IPR022770">
    <property type="entry name" value="IucA/IucC-like_C"/>
</dbReference>
<feature type="domain" description="Aerobactin siderophore biosynthesis IucA/IucC N-terminal" evidence="3">
    <location>
        <begin position="143"/>
        <end position="379"/>
    </location>
</feature>
<dbReference type="PATRIC" id="fig|1432562.3.peg.1100"/>
<dbReference type="OrthoDB" id="2989563at2"/>
<gene>
    <name evidence="5" type="ORF">WN59_05530</name>
</gene>
<protein>
    <submittedName>
        <fullName evidence="5">Siderophore biosynthesis protein</fullName>
    </submittedName>
</protein>
<reference evidence="5 6" key="1">
    <citation type="submission" date="2015-04" db="EMBL/GenBank/DDBJ databases">
        <title>Taxonomic description and genome sequence of Salinicoccus sediminis sp. nov., a novel hyper halotolerant bacterium isolated from marine sediment.</title>
        <authorList>
            <person name="Mathan Kumar R."/>
            <person name="Kaur G."/>
            <person name="Kumar N."/>
            <person name="Kumar A."/>
            <person name="Singh N.K."/>
            <person name="Kaur N."/>
            <person name="Mayilraj S."/>
        </authorList>
    </citation>
    <scope>NUCLEOTIDE SEQUENCE [LARGE SCALE GENOMIC DNA]</scope>
    <source>
        <strain evidence="5 6">SV-16</strain>
    </source>
</reference>
<dbReference type="Gene3D" id="1.10.510.40">
    <property type="match status" value="1"/>
</dbReference>
<dbReference type="STRING" id="1432562.WN59_05530"/>
<comment type="pathway">
    <text evidence="1">Siderophore biosynthesis.</text>
</comment>
<name>A0A0M2SK91_9STAP</name>
<dbReference type="GO" id="GO:0019290">
    <property type="term" value="P:siderophore biosynthetic process"/>
    <property type="evidence" value="ECO:0007669"/>
    <property type="project" value="InterPro"/>
</dbReference>